<dbReference type="GeneID" id="117553697"/>
<accession>A0A6P8V0E4</accession>
<feature type="compositionally biased region" description="Basic residues" evidence="1">
    <location>
        <begin position="1291"/>
        <end position="1305"/>
    </location>
</feature>
<feature type="compositionally biased region" description="Polar residues" evidence="1">
    <location>
        <begin position="1053"/>
        <end position="1063"/>
    </location>
</feature>
<proteinExistence type="predicted"/>
<feature type="compositionally biased region" description="Basic and acidic residues" evidence="1">
    <location>
        <begin position="1037"/>
        <end position="1052"/>
    </location>
</feature>
<feature type="compositionally biased region" description="Basic and acidic residues" evidence="1">
    <location>
        <begin position="908"/>
        <end position="939"/>
    </location>
</feature>
<feature type="compositionally biased region" description="Basic and acidic residues" evidence="1">
    <location>
        <begin position="1069"/>
        <end position="1085"/>
    </location>
</feature>
<feature type="compositionally biased region" description="Basic residues" evidence="1">
    <location>
        <begin position="612"/>
        <end position="621"/>
    </location>
</feature>
<dbReference type="InParanoid" id="A0A6P8V0E4"/>
<evidence type="ECO:0000313" key="3">
    <source>
        <dbReference type="RefSeq" id="XP_034083634.1"/>
    </source>
</evidence>
<feature type="compositionally biased region" description="Basic and acidic residues" evidence="1">
    <location>
        <begin position="1428"/>
        <end position="1495"/>
    </location>
</feature>
<feature type="compositionally biased region" description="Basic and acidic residues" evidence="1">
    <location>
        <begin position="1338"/>
        <end position="1349"/>
    </location>
</feature>
<dbReference type="Proteomes" id="UP000515161">
    <property type="component" value="Unplaced"/>
</dbReference>
<feature type="compositionally biased region" description="Acidic residues" evidence="1">
    <location>
        <begin position="1326"/>
        <end position="1337"/>
    </location>
</feature>
<feature type="compositionally biased region" description="Basic and acidic residues" evidence="1">
    <location>
        <begin position="1388"/>
        <end position="1400"/>
    </location>
</feature>
<feature type="compositionally biased region" description="Acidic residues" evidence="1">
    <location>
        <begin position="760"/>
        <end position="780"/>
    </location>
</feature>
<protein>
    <submittedName>
        <fullName evidence="3">Calponin homology domain-containing protein DDB_G0272472-like</fullName>
    </submittedName>
</protein>
<feature type="compositionally biased region" description="Basic and acidic residues" evidence="1">
    <location>
        <begin position="643"/>
        <end position="654"/>
    </location>
</feature>
<gene>
    <name evidence="3" type="primary">LOC117553697</name>
</gene>
<feature type="compositionally biased region" description="Low complexity" evidence="1">
    <location>
        <begin position="852"/>
        <end position="876"/>
    </location>
</feature>
<feature type="compositionally biased region" description="Low complexity" evidence="1">
    <location>
        <begin position="62"/>
        <end position="81"/>
    </location>
</feature>
<feature type="compositionally biased region" description="Basic and acidic residues" evidence="1">
    <location>
        <begin position="807"/>
        <end position="824"/>
    </location>
</feature>
<feature type="compositionally biased region" description="Basic and acidic residues" evidence="1">
    <location>
        <begin position="666"/>
        <end position="676"/>
    </location>
</feature>
<feature type="compositionally biased region" description="Basic and acidic residues" evidence="1">
    <location>
        <begin position="1150"/>
        <end position="1161"/>
    </location>
</feature>
<feature type="region of interest" description="Disordered" evidence="1">
    <location>
        <begin position="604"/>
        <end position="697"/>
    </location>
</feature>
<feature type="compositionally biased region" description="Basic and acidic residues" evidence="1">
    <location>
        <begin position="735"/>
        <end position="749"/>
    </location>
</feature>
<feature type="compositionally biased region" description="Low complexity" evidence="1">
    <location>
        <begin position="825"/>
        <end position="844"/>
    </location>
</feature>
<feature type="compositionally biased region" description="Polar residues" evidence="1">
    <location>
        <begin position="1023"/>
        <end position="1035"/>
    </location>
</feature>
<sequence>MEVEGVGVKVEQPMDVESCSQEETTTEAVPENSADKCRESEPAEETQPMESSLKALPEVEQSTVTESTAEASETNTEASDAQQETAGSSTKAPVDAHLPEVEVETKTIQKGPGTKAKKQIGSRAENASEVCQDESLTCEELVDKYLCPSRIRTLLPELLFKALFLKKNVPHMLISNLPDYRESSYTLNDIVQQLIPYIVDCSERLIYAFPQLRLAFICVPSCKHVPKLVEACQKKELKLHGCELTCDGMEPPFVMRPLGFYNWLMKFIGESTVRDGENIVLINNISRTDSLKLRETLKEVGIHSVRNFLPLLEKVFIEFDIKADVDRLGAWYSQNGEPCHEIHRLKKFFPKMLPHSGNTPQEEPGSFFLTLKSHPFMFPTTTPTFVIPDYLTVRGEDDIEKASGSGSMFPTIMLTGLPDGFYKYEEMATLFLSYFPEQDLDSLYYNVLILPLQKRAFVLFADWTMCCKFAQSHISKPVMFGCHTINIHFVLEPILPASSEEMMYTTMMKLSGGRVPEPEFLQERLLRVQFVDCQRVVITAVLDLVVSAAPYVNFLTLANRMYIEMADSSGVTKVFEELQAIPPVAHWDQVQSIESLDPLKQHLPFTNEARKNVRRSTRSRNAKGESHSSLPEAALQVLEGSSEEQKKEDSEKPGGDINTDSVVLSEFKEDGVKAEEAALSPASSETETKPSEDLPTITTDVFQVLTAAVRNQQLSRACRSQSEEKKSHSKSRGTSGHESDGKAPRREDYLTSDIPASDCDGFDEDNLDIDEFVTVDEVRDDDTPSSSHRTHGSSSSRTSSRARRERHSSADRHSSSRYSKDGKRSAISSSSSSRSTRGPSSYRSESPKKSKQSSSEPTKSPTKSSASSSKTSPSSPGQKTQRSKTKSPSKASETASSGSRSSAATVEASKETHSEREVAKDNRSAVATSDHKVSAEDVPAKTVESETEMETSSEMRPPLREQGLESSAEVEEDKKSKEGGEQDGRSEAKPTDPEGEKEQSFQVLDTFGDEGKARAQGMEVTEDQTATGEQESSTVEKLCEDDKSDKSIKDQEANNVNTGSEEASVQMGEEMKSKEVHTLPDKDLESGDAGLETFEILDSIGDQTATEDLETPGDLMPKEEMESVEEEEATYRVIDSVEDQPTDNTGRRNGRGEARKDDKASTKSVPSTKDAIAEDVVYEIIDSVEHKPVQDVAAGSEQSGRRRSARGKKETEVSEETTYEVIDSVEDAGDEPTATRSTRGTRGRSAKRDTPARKRNPSTPPKKSNVAVGEDATLAEEKEEVAKDEPPATKPKGKRGRPKKMTKAMKKAEKEAAAEETTTTYQILDSVEDETIDETCENNEKQTEERPSKDEEEEEPMYQIVDSLEETAEKVEENPTTESQSDAATFEKTNEEDPPEKDITGLDEVSDEEEDYPDDHAEEEELRRRHVAAKERQISKEKEERRSKEKEERRSKEREERRSKEREERRSEERRSKEREERRSKERRREEREERERRSHSNSSRGGGGRARRTKEEEELVTLDEVGADEVGEGELQALVTLDEFVEEVEPNTPETPPTAPGGPIRRLLKARDVGDFRRSCRQR</sequence>
<feature type="compositionally biased region" description="Polar residues" evidence="1">
    <location>
        <begin position="18"/>
        <end position="27"/>
    </location>
</feature>
<feature type="compositionally biased region" description="Acidic residues" evidence="1">
    <location>
        <begin position="1213"/>
        <end position="1230"/>
    </location>
</feature>
<feature type="compositionally biased region" description="Polar residues" evidence="1">
    <location>
        <begin position="1374"/>
        <end position="1383"/>
    </location>
</feature>
<feature type="compositionally biased region" description="Polar residues" evidence="1">
    <location>
        <begin position="82"/>
        <end position="91"/>
    </location>
</feature>
<feature type="compositionally biased region" description="Acidic residues" evidence="1">
    <location>
        <begin position="1404"/>
        <end position="1420"/>
    </location>
</feature>
<dbReference type="OrthoDB" id="10072641at2759"/>
<dbReference type="KEGG" id="gacu:117553697"/>
<organism evidence="2 3">
    <name type="scientific">Gymnodraco acuticeps</name>
    <name type="common">Antarctic dragonfish</name>
    <dbReference type="NCBI Taxonomy" id="8218"/>
    <lineage>
        <taxon>Eukaryota</taxon>
        <taxon>Metazoa</taxon>
        <taxon>Chordata</taxon>
        <taxon>Craniata</taxon>
        <taxon>Vertebrata</taxon>
        <taxon>Euteleostomi</taxon>
        <taxon>Actinopterygii</taxon>
        <taxon>Neopterygii</taxon>
        <taxon>Teleostei</taxon>
        <taxon>Neoteleostei</taxon>
        <taxon>Acanthomorphata</taxon>
        <taxon>Eupercaria</taxon>
        <taxon>Perciformes</taxon>
        <taxon>Notothenioidei</taxon>
        <taxon>Bathydraconidae</taxon>
        <taxon>Gymnodraco</taxon>
    </lineage>
</organism>
<name>A0A6P8V0E4_GYMAC</name>
<dbReference type="PANTHER" id="PTHR21583:SF8">
    <property type="entry name" value="PROTEIN ELYS"/>
    <property type="match status" value="1"/>
</dbReference>
<feature type="region of interest" description="Disordered" evidence="1">
    <location>
        <begin position="1"/>
        <end position="99"/>
    </location>
</feature>
<evidence type="ECO:0000313" key="2">
    <source>
        <dbReference type="Proteomes" id="UP000515161"/>
    </source>
</evidence>
<evidence type="ECO:0000256" key="1">
    <source>
        <dbReference type="SAM" id="MobiDB-lite"/>
    </source>
</evidence>
<reference evidence="3" key="1">
    <citation type="submission" date="2025-08" db="UniProtKB">
        <authorList>
            <consortium name="RefSeq"/>
        </authorList>
    </citation>
    <scope>IDENTIFICATION</scope>
</reference>
<dbReference type="InterPro" id="IPR052620">
    <property type="entry name" value="ELYS/MEL-28_NucAsmblyFactor"/>
</dbReference>
<keyword evidence="2" id="KW-1185">Reference proteome</keyword>
<feature type="compositionally biased region" description="Acidic residues" evidence="1">
    <location>
        <begin position="1513"/>
        <end position="1529"/>
    </location>
</feature>
<dbReference type="RefSeq" id="XP_034083634.1">
    <property type="nucleotide sequence ID" value="XM_034227743.1"/>
</dbReference>
<feature type="region of interest" description="Disordered" evidence="1">
    <location>
        <begin position="1099"/>
        <end position="1529"/>
    </location>
</feature>
<feature type="region of interest" description="Disordered" evidence="1">
    <location>
        <begin position="713"/>
        <end position="1086"/>
    </location>
</feature>
<feature type="compositionally biased region" description="Low complexity" evidence="1">
    <location>
        <begin position="888"/>
        <end position="905"/>
    </location>
</feature>
<feature type="compositionally biased region" description="Basic and acidic residues" evidence="1">
    <location>
        <begin position="972"/>
        <end position="999"/>
    </location>
</feature>
<dbReference type="PANTHER" id="PTHR21583">
    <property type="entry name" value="ELYS PROTEIN"/>
    <property type="match status" value="1"/>
</dbReference>